<protein>
    <submittedName>
        <fullName evidence="2">Uncharacterized protein</fullName>
    </submittedName>
</protein>
<keyword evidence="3" id="KW-1185">Reference proteome</keyword>
<accession>A0AAV3RTK1</accession>
<evidence type="ECO:0000313" key="3">
    <source>
        <dbReference type="Proteomes" id="UP001454036"/>
    </source>
</evidence>
<dbReference type="EMBL" id="BAABME010011730">
    <property type="protein sequence ID" value="GAA0184210.1"/>
    <property type="molecule type" value="Genomic_DNA"/>
</dbReference>
<name>A0AAV3RTK1_LITER</name>
<evidence type="ECO:0000256" key="1">
    <source>
        <dbReference type="SAM" id="MobiDB-lite"/>
    </source>
</evidence>
<comment type="caution">
    <text evidence="2">The sequence shown here is derived from an EMBL/GenBank/DDBJ whole genome shotgun (WGS) entry which is preliminary data.</text>
</comment>
<dbReference type="AlphaFoldDB" id="A0AAV3RTK1"/>
<feature type="region of interest" description="Disordered" evidence="1">
    <location>
        <begin position="31"/>
        <end position="56"/>
    </location>
</feature>
<sequence>MPFSHRRKNRPPRQQPYQLPEALTVHERIRRHGKSPVPRHISTIPGGVNGGGDSRNARKRYARREVYGVIDLQIHGTFCIPFGRCKVVGNNGESLDQYNIPGAIHSGRHS</sequence>
<gene>
    <name evidence="2" type="ORF">LIER_31498</name>
</gene>
<organism evidence="2 3">
    <name type="scientific">Lithospermum erythrorhizon</name>
    <name type="common">Purple gromwell</name>
    <name type="synonym">Lithospermum officinale var. erythrorhizon</name>
    <dbReference type="NCBI Taxonomy" id="34254"/>
    <lineage>
        <taxon>Eukaryota</taxon>
        <taxon>Viridiplantae</taxon>
        <taxon>Streptophyta</taxon>
        <taxon>Embryophyta</taxon>
        <taxon>Tracheophyta</taxon>
        <taxon>Spermatophyta</taxon>
        <taxon>Magnoliopsida</taxon>
        <taxon>eudicotyledons</taxon>
        <taxon>Gunneridae</taxon>
        <taxon>Pentapetalae</taxon>
        <taxon>asterids</taxon>
        <taxon>lamiids</taxon>
        <taxon>Boraginales</taxon>
        <taxon>Boraginaceae</taxon>
        <taxon>Boraginoideae</taxon>
        <taxon>Lithospermeae</taxon>
        <taxon>Lithospermum</taxon>
    </lineage>
</organism>
<dbReference type="Proteomes" id="UP001454036">
    <property type="component" value="Unassembled WGS sequence"/>
</dbReference>
<proteinExistence type="predicted"/>
<reference evidence="2 3" key="1">
    <citation type="submission" date="2024-01" db="EMBL/GenBank/DDBJ databases">
        <title>The complete chloroplast genome sequence of Lithospermum erythrorhizon: insights into the phylogenetic relationship among Boraginaceae species and the maternal lineages of purple gromwells.</title>
        <authorList>
            <person name="Okada T."/>
            <person name="Watanabe K."/>
        </authorList>
    </citation>
    <scope>NUCLEOTIDE SEQUENCE [LARGE SCALE GENOMIC DNA]</scope>
</reference>
<evidence type="ECO:0000313" key="2">
    <source>
        <dbReference type="EMBL" id="GAA0184210.1"/>
    </source>
</evidence>